<name>A0A9D7XNG9_9BACT</name>
<evidence type="ECO:0000313" key="5">
    <source>
        <dbReference type="Proteomes" id="UP000808337"/>
    </source>
</evidence>
<dbReference type="InterPro" id="IPR031778">
    <property type="entry name" value="Sortilin_N"/>
</dbReference>
<feature type="domain" description="Sortilin N-terminal" evidence="3">
    <location>
        <begin position="136"/>
        <end position="261"/>
    </location>
</feature>
<dbReference type="EMBL" id="JADKGY010000001">
    <property type="protein sequence ID" value="MBK9980996.1"/>
    <property type="molecule type" value="Genomic_DNA"/>
</dbReference>
<feature type="chain" id="PRO_5039490886" evidence="2">
    <location>
        <begin position="20"/>
        <end position="1074"/>
    </location>
</feature>
<dbReference type="AlphaFoldDB" id="A0A9D7XNG9"/>
<sequence>MKIHLLSSAILICAIQFCAAQKNPSPTGAKNIAPQETYSKQLYSGMKWRSIGPYQGGRSLTSTGVIGDPLTYYLGATGGGVWKTVDGAITWFPVSDSTFHSASVGALAVAPGDPNVIYVGMGEAAIRNTAIMGDGIYKSIDAGKTWKHVLTLEASATGRLIIHPKNADIAFAAVAGKMFGENKERGIYRTTDGGKTWKQVLYKDEKTGAIDIDFDPTNPNIIYASLWQVNRKPWLLTSGGTGSGLYKSVDGGDTWNLLSENPGMPKGILGKICIAVSATNPQRVYAMIENKEHPGLYRSDNGGKTWGLISSKNDLSQRPWYFSEIFCDPNNENVLYVSNVEFWKSIDGGVSFSKIGQEHGDNHDMWINPDNSDNFIIADDGSAAVTYNGGRTWTDEDLPTCQFYHVNLDNDFPYHAYGGQQDWGPIRIATRTYGSGIGKKDWYYPAGGEAGYIVPDPTDPTISFGGEYDGIMSRHDKKNEQYQSISVYPLINDGWGANFLKNRFAWTYPISFSPWDNKEMYCTSQYVHQTKNGGMSWETISPDLTRNDPSKQLQSGGPITPDNTGAEIYCTVYAFAESPAKQGELWAGSDDGLIHLSTDDGKTWSDVTPKDLQPWSTVSIIEPSHFDAGTCFFAAHRYRLDDTHPYIYRTTDYGKTWTMITNGLPANVYSRCVREDPNRKNLLYAGTETGAYISFDNGDHWQSMQLNLPVTPVHDMQVKKDLKDLVIATHGRGFWVLDDLTPFYQISDSVSHADYWLYQPNVAIRMDGNQSDPENEATIKQQTGTNAPNGVIVDYYLKQKPSGEIKLVFYTSAGDSIMAFSNKIDKYGEPIKTKGNFYADQKPKEDMLPTNVGMNRFVWNLVYPDAKHFEEEYWAAGSLAGPKALPGNYIVKLMKGDTSLMQRNFTIILNPKVKTSQEDLKMQFDLMMEVHKKQNEIIRSILQIRGVESQVNNFVNGFSDSTKIISLKKIAKPLLDSLHIIGDTLINSKIKANEDDLRYPMQLFERYCSLQDFIRGADARPTEQERTVFEELNARLAPELIRLTNVFYLQIPAFNNAVKQLELDVVDPGRVLKK</sequence>
<dbReference type="GO" id="GO:0016787">
    <property type="term" value="F:hydrolase activity"/>
    <property type="evidence" value="ECO:0007669"/>
    <property type="project" value="UniProtKB-KW"/>
</dbReference>
<gene>
    <name evidence="4" type="ORF">IPP15_00995</name>
</gene>
<feature type="signal peptide" evidence="2">
    <location>
        <begin position="1"/>
        <end position="19"/>
    </location>
</feature>
<evidence type="ECO:0000259" key="3">
    <source>
        <dbReference type="Pfam" id="PF15902"/>
    </source>
</evidence>
<proteinExistence type="predicted"/>
<dbReference type="CDD" id="cd15482">
    <property type="entry name" value="Sialidase_non-viral"/>
    <property type="match status" value="2"/>
</dbReference>
<dbReference type="Pfam" id="PF15902">
    <property type="entry name" value="Sortilin-Vps10"/>
    <property type="match status" value="1"/>
</dbReference>
<protein>
    <submittedName>
        <fullName evidence="4">Glycosyl hydrolase</fullName>
    </submittedName>
</protein>
<organism evidence="4 5">
    <name type="scientific">Candidatus Opimibacter skivensis</name>
    <dbReference type="NCBI Taxonomy" id="2982028"/>
    <lineage>
        <taxon>Bacteria</taxon>
        <taxon>Pseudomonadati</taxon>
        <taxon>Bacteroidota</taxon>
        <taxon>Saprospiria</taxon>
        <taxon>Saprospirales</taxon>
        <taxon>Saprospiraceae</taxon>
        <taxon>Candidatus Opimibacter</taxon>
    </lineage>
</organism>
<reference evidence="4 5" key="1">
    <citation type="submission" date="2020-10" db="EMBL/GenBank/DDBJ databases">
        <title>Connecting structure to function with the recovery of over 1000 high-quality activated sludge metagenome-assembled genomes encoding full-length rRNA genes using long-read sequencing.</title>
        <authorList>
            <person name="Singleton C.M."/>
            <person name="Petriglieri F."/>
            <person name="Kristensen J.M."/>
            <person name="Kirkegaard R.H."/>
            <person name="Michaelsen T.Y."/>
            <person name="Andersen M.H."/>
            <person name="Karst S.M."/>
            <person name="Dueholm M.S."/>
            <person name="Nielsen P.H."/>
            <person name="Albertsen M."/>
        </authorList>
    </citation>
    <scope>NUCLEOTIDE SEQUENCE [LARGE SCALE GENOMIC DNA]</scope>
    <source>
        <strain evidence="4">Ribe_18-Q3-R11-54_MAXAC.273</strain>
    </source>
</reference>
<dbReference type="PANTHER" id="PTHR12106">
    <property type="entry name" value="SORTILIN RELATED"/>
    <property type="match status" value="1"/>
</dbReference>
<dbReference type="PANTHER" id="PTHR12106:SF27">
    <property type="entry name" value="SORTILIN-RELATED RECEPTOR"/>
    <property type="match status" value="1"/>
</dbReference>
<dbReference type="SUPFAM" id="SSF50939">
    <property type="entry name" value="Sialidases"/>
    <property type="match status" value="2"/>
</dbReference>
<evidence type="ECO:0000313" key="4">
    <source>
        <dbReference type="EMBL" id="MBK9980996.1"/>
    </source>
</evidence>
<keyword evidence="1" id="KW-0677">Repeat</keyword>
<dbReference type="Gene3D" id="2.130.10.10">
    <property type="entry name" value="YVTN repeat-like/Quinoprotein amine dehydrogenase"/>
    <property type="match status" value="3"/>
</dbReference>
<dbReference type="InterPro" id="IPR015943">
    <property type="entry name" value="WD40/YVTN_repeat-like_dom_sf"/>
</dbReference>
<dbReference type="InterPro" id="IPR050310">
    <property type="entry name" value="VPS10-sortilin"/>
</dbReference>
<evidence type="ECO:0000256" key="2">
    <source>
        <dbReference type="SAM" id="SignalP"/>
    </source>
</evidence>
<comment type="caution">
    <text evidence="4">The sequence shown here is derived from an EMBL/GenBank/DDBJ whole genome shotgun (WGS) entry which is preliminary data.</text>
</comment>
<dbReference type="InterPro" id="IPR036278">
    <property type="entry name" value="Sialidase_sf"/>
</dbReference>
<keyword evidence="2" id="KW-0732">Signal</keyword>
<keyword evidence="4" id="KW-0378">Hydrolase</keyword>
<dbReference type="Proteomes" id="UP000808337">
    <property type="component" value="Unassembled WGS sequence"/>
</dbReference>
<accession>A0A9D7XNG9</accession>
<evidence type="ECO:0000256" key="1">
    <source>
        <dbReference type="ARBA" id="ARBA00022737"/>
    </source>
</evidence>